<accession>A0A0S3T9Z7</accession>
<dbReference type="InterPro" id="IPR001611">
    <property type="entry name" value="Leu-rich_rpt"/>
</dbReference>
<gene>
    <name evidence="1" type="primary">Vigan.11G124300</name>
    <name evidence="1" type="ORF">VIGAN_11124300</name>
</gene>
<reference evidence="1 2" key="1">
    <citation type="journal article" date="2015" name="Sci. Rep.">
        <title>The power of single molecule real-time sequencing technology in the de novo assembly of a eukaryotic genome.</title>
        <authorList>
            <person name="Sakai H."/>
            <person name="Naito K."/>
            <person name="Ogiso-Tanaka E."/>
            <person name="Takahashi Y."/>
            <person name="Iseki K."/>
            <person name="Muto C."/>
            <person name="Satou K."/>
            <person name="Teruya K."/>
            <person name="Shiroma A."/>
            <person name="Shimoji M."/>
            <person name="Hirano T."/>
            <person name="Itoh T."/>
            <person name="Kaga A."/>
            <person name="Tomooka N."/>
        </authorList>
    </citation>
    <scope>NUCLEOTIDE SEQUENCE [LARGE SCALE GENOMIC DNA]</scope>
    <source>
        <strain evidence="2">cv. Shumari</strain>
    </source>
</reference>
<evidence type="ECO:0000313" key="2">
    <source>
        <dbReference type="Proteomes" id="UP000291084"/>
    </source>
</evidence>
<proteinExistence type="predicted"/>
<dbReference type="InterPro" id="IPR032675">
    <property type="entry name" value="LRR_dom_sf"/>
</dbReference>
<evidence type="ECO:0000313" key="1">
    <source>
        <dbReference type="EMBL" id="BAU01895.1"/>
    </source>
</evidence>
<dbReference type="Gene3D" id="3.80.10.10">
    <property type="entry name" value="Ribonuclease Inhibitor"/>
    <property type="match status" value="1"/>
</dbReference>
<protein>
    <recommendedName>
        <fullName evidence="3">Leucine-rich repeat-containing N-terminal plant-type domain-containing protein</fullName>
    </recommendedName>
</protein>
<evidence type="ECO:0008006" key="3">
    <source>
        <dbReference type="Google" id="ProtNLM"/>
    </source>
</evidence>
<dbReference type="SUPFAM" id="SSF52058">
    <property type="entry name" value="L domain-like"/>
    <property type="match status" value="1"/>
</dbReference>
<sequence length="108" mass="11964">NITEGTKLPFQLESLSISSNLLEGGIPKSFGNACALSTLDMSDNNLSDELSLIIHHLSGCAKYLIKELHLEGNHISVGIFINCIKLSGGWNFKIIWQCMCLKYLTHEK</sequence>
<keyword evidence="2" id="KW-1185">Reference proteome</keyword>
<name>A0A0S3T9Z7_PHAAN</name>
<dbReference type="Proteomes" id="UP000291084">
    <property type="component" value="Chromosome 11"/>
</dbReference>
<dbReference type="EMBL" id="AP015044">
    <property type="protein sequence ID" value="BAU01895.1"/>
    <property type="molecule type" value="Genomic_DNA"/>
</dbReference>
<dbReference type="AlphaFoldDB" id="A0A0S3T9Z7"/>
<organism evidence="1 2">
    <name type="scientific">Vigna angularis var. angularis</name>
    <dbReference type="NCBI Taxonomy" id="157739"/>
    <lineage>
        <taxon>Eukaryota</taxon>
        <taxon>Viridiplantae</taxon>
        <taxon>Streptophyta</taxon>
        <taxon>Embryophyta</taxon>
        <taxon>Tracheophyta</taxon>
        <taxon>Spermatophyta</taxon>
        <taxon>Magnoliopsida</taxon>
        <taxon>eudicotyledons</taxon>
        <taxon>Gunneridae</taxon>
        <taxon>Pentapetalae</taxon>
        <taxon>rosids</taxon>
        <taxon>fabids</taxon>
        <taxon>Fabales</taxon>
        <taxon>Fabaceae</taxon>
        <taxon>Papilionoideae</taxon>
        <taxon>50 kb inversion clade</taxon>
        <taxon>NPAAA clade</taxon>
        <taxon>indigoferoid/millettioid clade</taxon>
        <taxon>Phaseoleae</taxon>
        <taxon>Vigna</taxon>
    </lineage>
</organism>
<feature type="non-terminal residue" evidence="1">
    <location>
        <position position="1"/>
    </location>
</feature>
<dbReference type="Pfam" id="PF00560">
    <property type="entry name" value="LRR_1"/>
    <property type="match status" value="2"/>
</dbReference>